<dbReference type="GeneID" id="27420844"/>
<evidence type="ECO:0000313" key="3">
    <source>
        <dbReference type="EMBL" id="EST06710.1"/>
    </source>
</evidence>
<evidence type="ECO:0000256" key="2">
    <source>
        <dbReference type="SAM" id="MobiDB-lite"/>
    </source>
</evidence>
<dbReference type="Proteomes" id="UP000019377">
    <property type="component" value="Unassembled WGS sequence"/>
</dbReference>
<gene>
    <name evidence="3" type="ORF">PSEUBRA_SCAF3g04229</name>
</gene>
<protein>
    <recommendedName>
        <fullName evidence="5">Pentacotripeptide-repeat region of PRORP domain-containing protein</fullName>
    </recommendedName>
</protein>
<dbReference type="RefSeq" id="XP_016291699.1">
    <property type="nucleotide sequence ID" value="XM_016438166.1"/>
</dbReference>
<dbReference type="AlphaFoldDB" id="V5ENN9"/>
<dbReference type="PANTHER" id="PTHR47447">
    <property type="entry name" value="OS03G0856100 PROTEIN"/>
    <property type="match status" value="1"/>
</dbReference>
<dbReference type="PANTHER" id="PTHR47447:SF25">
    <property type="entry name" value="SAP DOMAIN-CONTAINING PROTEIN"/>
    <property type="match status" value="1"/>
</dbReference>
<dbReference type="OMA" id="QRMLRWK"/>
<dbReference type="OrthoDB" id="185373at2759"/>
<dbReference type="Gene3D" id="1.25.40.10">
    <property type="entry name" value="Tetratricopeptide repeat domain"/>
    <property type="match status" value="2"/>
</dbReference>
<name>V5ENN9_KALBG</name>
<accession>V5ENN9</accession>
<dbReference type="STRING" id="1365824.V5ENN9"/>
<keyword evidence="4" id="KW-1185">Reference proteome</keyword>
<dbReference type="eggNOG" id="KOG4197">
    <property type="taxonomic scope" value="Eukaryota"/>
</dbReference>
<proteinExistence type="predicted"/>
<feature type="region of interest" description="Disordered" evidence="2">
    <location>
        <begin position="547"/>
        <end position="575"/>
    </location>
</feature>
<dbReference type="EMBL" id="KI545873">
    <property type="protein sequence ID" value="EST06710.1"/>
    <property type="molecule type" value="Genomic_DNA"/>
</dbReference>
<evidence type="ECO:0008006" key="5">
    <source>
        <dbReference type="Google" id="ProtNLM"/>
    </source>
</evidence>
<dbReference type="HOGENOM" id="CLU_284294_0_0_1"/>
<dbReference type="InterPro" id="IPR011990">
    <property type="entry name" value="TPR-like_helical_dom_sf"/>
</dbReference>
<feature type="region of interest" description="Disordered" evidence="2">
    <location>
        <begin position="317"/>
        <end position="338"/>
    </location>
</feature>
<organism evidence="3 4">
    <name type="scientific">Kalmanozyma brasiliensis (strain GHG001)</name>
    <name type="common">Yeast</name>
    <name type="synonym">Pseudozyma brasiliensis</name>
    <dbReference type="NCBI Taxonomy" id="1365824"/>
    <lineage>
        <taxon>Eukaryota</taxon>
        <taxon>Fungi</taxon>
        <taxon>Dikarya</taxon>
        <taxon>Basidiomycota</taxon>
        <taxon>Ustilaginomycotina</taxon>
        <taxon>Ustilaginomycetes</taxon>
        <taxon>Ustilaginales</taxon>
        <taxon>Ustilaginaceae</taxon>
        <taxon>Kalmanozyma</taxon>
    </lineage>
</organism>
<sequence>MDFNRYSPPLRRQFLPEDAPALYEDEIKASAAWLPESSWNLDVPDDYPLRHELFLILDSLDDISQCGSDPDYAEHLAETLRQARELIWANPQRPLRKHQDTEVALYLAGKAAETYVKLDVEDSLARLLTFLDYVQTNIGVLPLQCFHALAAHAGIARRYDAVLKICQVARSYHNGQTDAELLHLTLRALIAQSKDADVTRYWDSFDAASLPVPRKTFDLLLRTHVRRQDVEQVNDVLRTMPQHGHKVDAKAWLTILRGFQSFRPTLAAMLKRDAKIVQSPTLNVVNHLLLLLSRELDVDGVLMVLRIFRIPTRLTSDDAGDAAKQDDDPSIIDGPSPRPNVQTYVALTQMFGRLGRPAEALPFFRLAVSLASNNGDDHPASIRLLQQASAHVMSAYLNAGHPVLAMSFATEALGLPHFGSAETKQSPSSDFHIPSSPRIPIAPYTSHYRILLECASAIGSPESARRIVVHLLRHGHPTDAHVLRGLARLIFTTIDQDALESIHVLRRLLPGERDWKARHTARDRRLGSLSDLLHQLGVPERVVLASQQSTDLHRDAPGVGSKLMAKSSPGESSKDELRDWLIRDASPFGPADAGTDTPALAQDLRQPLTPEAYAMRIRVYAVVRRDYLSAQRVYHAMLTHGVKPTMMHIAPLIEGLTAVGKLDEAQRLKANAVEVTGLQPTLRIHTALIRAYVRAGNTKAARNEVKELTENGFRVDDTVANIIEAAQSGRRNFSLVDRPVDDKDAHGVATRFHSLMAMRRYLAAQETVQTALDAGLKPDKVLQDLVRRSTGYVQKQLIKAQAGGEGSHMFELAQAARLAGANRDRVTRSVQRMADARRSVMKERRKKVVSLVMDFAEGRLHELAGVASEVKGKEKGGKTEKVAVTG</sequence>
<reference evidence="4" key="1">
    <citation type="journal article" date="2013" name="Genome Announc.">
        <title>Draft genome sequence of Pseudozyma brasiliensis sp. nov. strain GHG001, a high producer of endo-1,4-xylanase isolated from an insect pest of sugarcane.</title>
        <authorList>
            <person name="Oliveira J.V.D.C."/>
            <person name="dos Santos R.A.C."/>
            <person name="Borges T.A."/>
            <person name="Riano-Pachon D.M."/>
            <person name="Goldman G.H."/>
        </authorList>
    </citation>
    <scope>NUCLEOTIDE SEQUENCE [LARGE SCALE GENOMIC DNA]</scope>
    <source>
        <strain evidence="4">GHG001</strain>
    </source>
</reference>
<keyword evidence="1" id="KW-0677">Repeat</keyword>
<evidence type="ECO:0000256" key="1">
    <source>
        <dbReference type="ARBA" id="ARBA00022737"/>
    </source>
</evidence>
<evidence type="ECO:0000313" key="4">
    <source>
        <dbReference type="Proteomes" id="UP000019377"/>
    </source>
</evidence>